<feature type="compositionally biased region" description="Basic and acidic residues" evidence="1">
    <location>
        <begin position="98"/>
        <end position="108"/>
    </location>
</feature>
<evidence type="ECO:0000313" key="3">
    <source>
        <dbReference type="EMBL" id="AKJ08369.1"/>
    </source>
</evidence>
<dbReference type="RefSeq" id="WP_147333284.1">
    <property type="nucleotide sequence ID" value="NZ_CP011509.1"/>
</dbReference>
<reference evidence="3 5" key="1">
    <citation type="submission" date="2015-05" db="EMBL/GenBank/DDBJ databases">
        <title>Genome assembly of Archangium gephyra DSM 2261.</title>
        <authorList>
            <person name="Sharma G."/>
            <person name="Subramanian S."/>
        </authorList>
    </citation>
    <scope>NUCLEOTIDE SEQUENCE [LARGE SCALE GENOMIC DNA]</scope>
    <source>
        <strain evidence="3 5">DSM 2261</strain>
    </source>
</reference>
<gene>
    <name evidence="3" type="ORF">AA314_09995</name>
    <name evidence="4" type="ORF">ATI61_1394</name>
</gene>
<evidence type="ECO:0000256" key="1">
    <source>
        <dbReference type="SAM" id="MobiDB-lite"/>
    </source>
</evidence>
<keyword evidence="2" id="KW-1133">Transmembrane helix</keyword>
<keyword evidence="2" id="KW-0472">Membrane</keyword>
<organism evidence="3 5">
    <name type="scientific">Archangium gephyra</name>
    <dbReference type="NCBI Taxonomy" id="48"/>
    <lineage>
        <taxon>Bacteria</taxon>
        <taxon>Pseudomonadati</taxon>
        <taxon>Myxococcota</taxon>
        <taxon>Myxococcia</taxon>
        <taxon>Myxococcales</taxon>
        <taxon>Cystobacterineae</taxon>
        <taxon>Archangiaceae</taxon>
        <taxon>Archangium</taxon>
    </lineage>
</organism>
<keyword evidence="6" id="KW-1185">Reference proteome</keyword>
<dbReference type="EMBL" id="CP011509">
    <property type="protein sequence ID" value="AKJ08369.1"/>
    <property type="molecule type" value="Genomic_DNA"/>
</dbReference>
<dbReference type="AlphaFoldDB" id="A0AAC8QJ40"/>
<reference evidence="4 6" key="2">
    <citation type="submission" date="2018-08" db="EMBL/GenBank/DDBJ databases">
        <title>Genomic Encyclopedia of Archaeal and Bacterial Type Strains, Phase II (KMG-II): from individual species to whole genera.</title>
        <authorList>
            <person name="Goeker M."/>
        </authorList>
    </citation>
    <scope>NUCLEOTIDE SEQUENCE [LARGE SCALE GENOMIC DNA]</scope>
    <source>
        <strain evidence="4 6">DSM 2261</strain>
    </source>
</reference>
<name>A0AAC8QJ40_9BACT</name>
<dbReference type="KEGG" id="age:AA314_09995"/>
<keyword evidence="2" id="KW-0812">Transmembrane</keyword>
<feature type="region of interest" description="Disordered" evidence="1">
    <location>
        <begin position="98"/>
        <end position="121"/>
    </location>
</feature>
<evidence type="ECO:0000256" key="2">
    <source>
        <dbReference type="SAM" id="Phobius"/>
    </source>
</evidence>
<sequence length="196" mass="21049">MRILLFLVALLSGGYAGYLSTVAKTSYSSYSPAQLDQIEAEQMRQLDRTSGDERDNHLISLSLLREERARPFKVQVAGGVAGLSLLTALVLTLVGGRRKDSGQEDDAHGAPAESGGSRQMDRNRAAALLGVRPDAPRAVVEAALQAQLAEKDPSQLGGHDPGLRQKIHQQREELQAAANVLLGRRELAFTPEGTQG</sequence>
<evidence type="ECO:0000313" key="5">
    <source>
        <dbReference type="Proteomes" id="UP000035579"/>
    </source>
</evidence>
<evidence type="ECO:0000313" key="4">
    <source>
        <dbReference type="EMBL" id="REG14192.1"/>
    </source>
</evidence>
<feature type="transmembrane region" description="Helical" evidence="2">
    <location>
        <begin position="74"/>
        <end position="94"/>
    </location>
</feature>
<dbReference type="EMBL" id="QUMU01000039">
    <property type="protein sequence ID" value="REG14192.1"/>
    <property type="molecule type" value="Genomic_DNA"/>
</dbReference>
<evidence type="ECO:0000313" key="6">
    <source>
        <dbReference type="Proteomes" id="UP000256345"/>
    </source>
</evidence>
<dbReference type="Proteomes" id="UP000256345">
    <property type="component" value="Unassembled WGS sequence"/>
</dbReference>
<accession>A0AAC8QJ40</accession>
<dbReference type="Proteomes" id="UP000035579">
    <property type="component" value="Chromosome"/>
</dbReference>
<proteinExistence type="predicted"/>
<protein>
    <submittedName>
        <fullName evidence="3">Uncharacterized protein</fullName>
    </submittedName>
</protein>